<reference evidence="9 10" key="1">
    <citation type="submission" date="2020-08" db="EMBL/GenBank/DDBJ databases">
        <title>Genome public.</title>
        <authorList>
            <person name="Liu C."/>
            <person name="Sun Q."/>
        </authorList>
    </citation>
    <scope>NUCLEOTIDE SEQUENCE [LARGE SCALE GENOMIC DNA]</scope>
    <source>
        <strain evidence="9 10">New-38</strain>
    </source>
</reference>
<dbReference type="InterPro" id="IPR018517">
    <property type="entry name" value="tRNA_hU_synthase_CS"/>
</dbReference>
<organism evidence="9 10">
    <name type="scientific">Pseudoflavonifractor hominis</name>
    <dbReference type="NCBI Taxonomy" id="2763059"/>
    <lineage>
        <taxon>Bacteria</taxon>
        <taxon>Bacillati</taxon>
        <taxon>Bacillota</taxon>
        <taxon>Clostridia</taxon>
        <taxon>Eubacteriales</taxon>
        <taxon>Oscillospiraceae</taxon>
        <taxon>Pseudoflavonifractor</taxon>
    </lineage>
</organism>
<proteinExistence type="inferred from homology"/>
<name>A0ABR7HSP1_9FIRM</name>
<dbReference type="Proteomes" id="UP000660021">
    <property type="component" value="Unassembled WGS sequence"/>
</dbReference>
<evidence type="ECO:0000256" key="1">
    <source>
        <dbReference type="ARBA" id="ARBA00001917"/>
    </source>
</evidence>
<dbReference type="CDD" id="cd02801">
    <property type="entry name" value="DUS_like_FMN"/>
    <property type="match status" value="1"/>
</dbReference>
<keyword evidence="6 7" id="KW-0560">Oxidoreductase</keyword>
<accession>A0ABR7HSP1</accession>
<protein>
    <recommendedName>
        <fullName evidence="7">tRNA-dihydrouridine synthase</fullName>
        <ecNumber evidence="7">1.3.1.-</ecNumber>
    </recommendedName>
</protein>
<dbReference type="InterPro" id="IPR035587">
    <property type="entry name" value="DUS-like_FMN-bd"/>
</dbReference>
<evidence type="ECO:0000256" key="7">
    <source>
        <dbReference type="PIRNR" id="PIRNR006621"/>
    </source>
</evidence>
<dbReference type="RefSeq" id="WP_186963389.1">
    <property type="nucleotide sequence ID" value="NZ_JACOPR010000003.1"/>
</dbReference>
<dbReference type="PROSITE" id="PS01136">
    <property type="entry name" value="UPF0034"/>
    <property type="match status" value="1"/>
</dbReference>
<keyword evidence="2 7" id="KW-0285">Flavoprotein</keyword>
<dbReference type="EMBL" id="JACOPR010000003">
    <property type="protein sequence ID" value="MBC5730518.1"/>
    <property type="molecule type" value="Genomic_DNA"/>
</dbReference>
<evidence type="ECO:0000256" key="3">
    <source>
        <dbReference type="ARBA" id="ARBA00022643"/>
    </source>
</evidence>
<dbReference type="Pfam" id="PF01207">
    <property type="entry name" value="Dus"/>
    <property type="match status" value="1"/>
</dbReference>
<dbReference type="EC" id="1.3.1.-" evidence="7"/>
<comment type="similarity">
    <text evidence="7">Belongs to the dus family.</text>
</comment>
<feature type="domain" description="DUS-like FMN-binding" evidence="8">
    <location>
        <begin position="5"/>
        <end position="303"/>
    </location>
</feature>
<keyword evidence="3 7" id="KW-0288">FMN</keyword>
<evidence type="ECO:0000256" key="6">
    <source>
        <dbReference type="ARBA" id="ARBA00023002"/>
    </source>
</evidence>
<keyword evidence="10" id="KW-1185">Reference proteome</keyword>
<dbReference type="InterPro" id="IPR001269">
    <property type="entry name" value="DUS_fam"/>
</dbReference>
<dbReference type="PANTHER" id="PTHR45846:SF1">
    <property type="entry name" value="TRNA-DIHYDROURIDINE(47) SYNTHASE [NAD(P)(+)]-LIKE"/>
    <property type="match status" value="1"/>
</dbReference>
<evidence type="ECO:0000256" key="2">
    <source>
        <dbReference type="ARBA" id="ARBA00022630"/>
    </source>
</evidence>
<evidence type="ECO:0000313" key="10">
    <source>
        <dbReference type="Proteomes" id="UP000660021"/>
    </source>
</evidence>
<evidence type="ECO:0000313" key="9">
    <source>
        <dbReference type="EMBL" id="MBC5730518.1"/>
    </source>
</evidence>
<comment type="caution">
    <text evidence="9">The sequence shown here is derived from an EMBL/GenBank/DDBJ whole genome shotgun (WGS) entry which is preliminary data.</text>
</comment>
<dbReference type="Gene3D" id="3.20.20.70">
    <property type="entry name" value="Aldolase class I"/>
    <property type="match status" value="1"/>
</dbReference>
<comment type="function">
    <text evidence="7">Catalyzes the synthesis of 5,6-dihydrouridine (D), a modified base found in the D-loop of most tRNAs, via the reduction of the C5-C6 double bond in target uridines.</text>
</comment>
<dbReference type="SUPFAM" id="SSF51395">
    <property type="entry name" value="FMN-linked oxidoreductases"/>
    <property type="match status" value="1"/>
</dbReference>
<keyword evidence="4 7" id="KW-0819">tRNA processing</keyword>
<evidence type="ECO:0000259" key="8">
    <source>
        <dbReference type="Pfam" id="PF01207"/>
    </source>
</evidence>
<dbReference type="PANTHER" id="PTHR45846">
    <property type="entry name" value="TRNA-DIHYDROURIDINE(47) SYNTHASE [NAD(P)(+)]-LIKE"/>
    <property type="match status" value="1"/>
</dbReference>
<evidence type="ECO:0000256" key="5">
    <source>
        <dbReference type="ARBA" id="ARBA00022857"/>
    </source>
</evidence>
<dbReference type="InterPro" id="IPR013785">
    <property type="entry name" value="Aldolase_TIM"/>
</dbReference>
<comment type="cofactor">
    <cofactor evidence="1 7">
        <name>FMN</name>
        <dbReference type="ChEBI" id="CHEBI:58210"/>
    </cofactor>
</comment>
<sequence>MRYYVAPLEGLTGTIFRRIHHRYFPGADKYYTPFLSPSHDHVFTKREKREILPEYNEGLPVVPQLLTRRAEDFLWAANRLFEMGYPEVNLNLGCPSGTVTAKGKGSGFLAFPEELDAFLAEIFAGAQGPVSIKTRLGIRDPEEFWPILECYNRYPVYELTVHLRVQKDMYRHPVRGEYLAPILAQSRNPVCYNGDLIRPGDLSALTNSFPGLEAVMIGRGLMADPALISVLQGGKPLERATLRAFHDALYEAYAQAFDSRRNAMLRMKELWFYLIHRFEGAERYGKQLRKASDPRDFEAAVERIFTELPLRPETVPGW</sequence>
<gene>
    <name evidence="9" type="ORF">H8S34_06680</name>
</gene>
<keyword evidence="5" id="KW-0521">NADP</keyword>
<evidence type="ECO:0000256" key="4">
    <source>
        <dbReference type="ARBA" id="ARBA00022694"/>
    </source>
</evidence>
<dbReference type="PIRSF" id="PIRSF006621">
    <property type="entry name" value="Dus"/>
    <property type="match status" value="1"/>
</dbReference>